<dbReference type="AlphaFoldDB" id="A0A3G8H3H9"/>
<protein>
    <submittedName>
        <fullName evidence="1">Uncharacterized protein</fullName>
    </submittedName>
</protein>
<gene>
    <name evidence="1" type="ORF">EHF44_16915</name>
</gene>
<evidence type="ECO:0000313" key="2">
    <source>
        <dbReference type="Proteomes" id="UP000270411"/>
    </source>
</evidence>
<dbReference type="RefSeq" id="WP_124684716.1">
    <property type="nucleotide sequence ID" value="NZ_CP033969.1"/>
</dbReference>
<dbReference type="OrthoDB" id="9846455at2"/>
<reference evidence="2" key="1">
    <citation type="submission" date="2018-11" db="EMBL/GenBank/DDBJ databases">
        <title>FDA dAtabase for Regulatory Grade micrObial Sequences (FDA-ARGOS): Supporting development and validation of Infectious Disease Dx tests.</title>
        <authorList>
            <person name="Goldberg B."/>
            <person name="Campos J."/>
            <person name="Tallon L."/>
            <person name="Sadzewicz L."/>
            <person name="Zhao X."/>
            <person name="Vavikolanu K."/>
            <person name="Mehta A."/>
            <person name="Aluvathingal J."/>
            <person name="Nadendla S."/>
            <person name="Geyer C."/>
            <person name="Nandy P."/>
            <person name="Yan Y."/>
            <person name="Sichtig H."/>
        </authorList>
    </citation>
    <scope>NUCLEOTIDE SEQUENCE [LARGE SCALE GENOMIC DNA]</scope>
    <source>
        <strain evidence="2">FDAARGOS_614</strain>
    </source>
</reference>
<dbReference type="Proteomes" id="UP000270411">
    <property type="component" value="Chromosome 1"/>
</dbReference>
<accession>A0A3G8H3H9</accession>
<name>A0A3G8H3H9_9BURK</name>
<dbReference type="KEGG" id="cpau:EHF44_16915"/>
<organism evidence="1 2">
    <name type="scientific">Cupriavidus pauculus</name>
    <dbReference type="NCBI Taxonomy" id="82633"/>
    <lineage>
        <taxon>Bacteria</taxon>
        <taxon>Pseudomonadati</taxon>
        <taxon>Pseudomonadota</taxon>
        <taxon>Betaproteobacteria</taxon>
        <taxon>Burkholderiales</taxon>
        <taxon>Burkholderiaceae</taxon>
        <taxon>Cupriavidus</taxon>
    </lineage>
</organism>
<proteinExistence type="predicted"/>
<dbReference type="EMBL" id="CP033969">
    <property type="protein sequence ID" value="AZG14964.1"/>
    <property type="molecule type" value="Genomic_DNA"/>
</dbReference>
<sequence length="103" mass="11505">MDRYQAEDEIEYNLRAGAIDEYVDGDTALAVLGNLVKLFHARAKPGIPMVEHLRQVNLAIAGELAKFTEQVIADNVDSVITAAAEDRRNARSNYRERVSEAHH</sequence>
<evidence type="ECO:0000313" key="1">
    <source>
        <dbReference type="EMBL" id="AZG14964.1"/>
    </source>
</evidence>